<accession>W1XFE0</accession>
<comment type="caution">
    <text evidence="1">The sequence shown here is derived from an EMBL/GenBank/DDBJ whole genome shotgun (WGS) entry which is preliminary data.</text>
</comment>
<dbReference type="AlphaFoldDB" id="W1XFE0"/>
<feature type="non-terminal residue" evidence="1">
    <location>
        <position position="86"/>
    </location>
</feature>
<sequence length="86" mass="10016">YVIEESQQAERTMEISVSKNKMEAYLSIKSVPQKIYKLEDCEPRKNLVLKRVLVEKKYAPQYTPEDIRNALKEKNVVFGVLNIVSI</sequence>
<gene>
    <name evidence="1" type="ORF">Q604_UNBC16389G0001</name>
</gene>
<evidence type="ECO:0000313" key="1">
    <source>
        <dbReference type="EMBL" id="ETJ29067.1"/>
    </source>
</evidence>
<protein>
    <submittedName>
        <fullName evidence="1">Uncharacterized protein</fullName>
    </submittedName>
</protein>
<feature type="non-terminal residue" evidence="1">
    <location>
        <position position="1"/>
    </location>
</feature>
<dbReference type="EMBL" id="AZMM01016389">
    <property type="protein sequence ID" value="ETJ29067.1"/>
    <property type="molecule type" value="Genomic_DNA"/>
</dbReference>
<reference evidence="1" key="1">
    <citation type="submission" date="2013-12" db="EMBL/GenBank/DDBJ databases">
        <title>A Varibaculum cambriense genome reconstructed from a premature infant gut community with otherwise low bacterial novelty that shifts toward anaerobic metabolism during the third week of life.</title>
        <authorList>
            <person name="Brown C.T."/>
            <person name="Sharon I."/>
            <person name="Thomas B.C."/>
            <person name="Castelle C.J."/>
            <person name="Morowitz M.J."/>
            <person name="Banfield J.F."/>
        </authorList>
    </citation>
    <scope>NUCLEOTIDE SEQUENCE</scope>
</reference>
<organism evidence="1">
    <name type="scientific">human gut metagenome</name>
    <dbReference type="NCBI Taxonomy" id="408170"/>
    <lineage>
        <taxon>unclassified sequences</taxon>
        <taxon>metagenomes</taxon>
        <taxon>organismal metagenomes</taxon>
    </lineage>
</organism>
<proteinExistence type="predicted"/>
<name>W1XFE0_9ZZZZ</name>